<feature type="domain" description="AB hydrolase-1" evidence="4">
    <location>
        <begin position="129"/>
        <end position="304"/>
    </location>
</feature>
<feature type="region of interest" description="Disordered" evidence="3">
    <location>
        <begin position="29"/>
        <end position="63"/>
    </location>
</feature>
<dbReference type="Gene3D" id="3.40.50.1820">
    <property type="entry name" value="alpha/beta hydrolase"/>
    <property type="match status" value="1"/>
</dbReference>
<evidence type="ECO:0000259" key="5">
    <source>
        <dbReference type="Pfam" id="PF08386"/>
    </source>
</evidence>
<evidence type="ECO:0000256" key="1">
    <source>
        <dbReference type="ARBA" id="ARBA00010088"/>
    </source>
</evidence>
<organism evidence="6 7">
    <name type="scientific">Streptomyces netropsis</name>
    <name type="common">Streptoverticillium netropsis</name>
    <dbReference type="NCBI Taxonomy" id="55404"/>
    <lineage>
        <taxon>Bacteria</taxon>
        <taxon>Bacillati</taxon>
        <taxon>Actinomycetota</taxon>
        <taxon>Actinomycetes</taxon>
        <taxon>Kitasatosporales</taxon>
        <taxon>Streptomycetaceae</taxon>
        <taxon>Streptomyces</taxon>
    </lineage>
</organism>
<feature type="compositionally biased region" description="Pro residues" evidence="3">
    <location>
        <begin position="51"/>
        <end position="62"/>
    </location>
</feature>
<dbReference type="InterPro" id="IPR051601">
    <property type="entry name" value="Serine_prot/Carboxylest_S33"/>
</dbReference>
<gene>
    <name evidence="6" type="ORF">FHS38_001355</name>
</gene>
<dbReference type="InterPro" id="IPR029058">
    <property type="entry name" value="AB_hydrolase_fold"/>
</dbReference>
<evidence type="ECO:0000259" key="4">
    <source>
        <dbReference type="Pfam" id="PF00561"/>
    </source>
</evidence>
<reference evidence="6 7" key="1">
    <citation type="submission" date="2020-08" db="EMBL/GenBank/DDBJ databases">
        <title>Genomic Encyclopedia of Type Strains, Phase III (KMG-III): the genomes of soil and plant-associated and newly described type strains.</title>
        <authorList>
            <person name="Whitman W."/>
        </authorList>
    </citation>
    <scope>NUCLEOTIDE SEQUENCE [LARGE SCALE GENOMIC DNA]</scope>
    <source>
        <strain evidence="6 7">CECT 3265</strain>
    </source>
</reference>
<dbReference type="AlphaFoldDB" id="A0A7W7L800"/>
<comment type="similarity">
    <text evidence="1">Belongs to the peptidase S33 family.</text>
</comment>
<evidence type="ECO:0000313" key="7">
    <source>
        <dbReference type="Proteomes" id="UP000556436"/>
    </source>
</evidence>
<dbReference type="SUPFAM" id="SSF53474">
    <property type="entry name" value="alpha/beta-Hydrolases"/>
    <property type="match status" value="1"/>
</dbReference>
<name>A0A7W7L800_STRNE</name>
<dbReference type="EMBL" id="JACHJG010000002">
    <property type="protein sequence ID" value="MBB4885327.1"/>
    <property type="molecule type" value="Genomic_DNA"/>
</dbReference>
<evidence type="ECO:0000256" key="3">
    <source>
        <dbReference type="SAM" id="MobiDB-lite"/>
    </source>
</evidence>
<protein>
    <submittedName>
        <fullName evidence="6">Pimeloyl-ACP methyl ester carboxylesterase</fullName>
    </submittedName>
</protein>
<feature type="domain" description="Peptidase S33 tripeptidyl aminopeptidase-like C-terminal" evidence="5">
    <location>
        <begin position="433"/>
        <end position="535"/>
    </location>
</feature>
<sequence>MTGMRTRPGRIAVVVITAAFMAGGCVADGGGSGGRTRPPTPSGGPDGPQRAAPPGPAVPGVPPEIARQRLDWAPCEPEDAGEGVQQPLPDAECSWLTVPLDYAVPHKSTIKVRVARVSAPGGSRRLGSLVFNPGGPGEPGAALVADGTFTATPEVSDAYDLVGFDPRGVRRSAPLICPASHGGSDLIPRTRQRMDAEFKVAAERAADCRKATGALMAHMDTVSVARDLDLLRAALGEDRLDYLGVSYGTYIGQHYARLFPDRVGRFVLDGVVDPGADQAQTAREDVKAISESFASYARTCAANDCSLGATPGEVTTTTTDFVRGLDAHPVPGPEGGRLTTAMAAQAIRDSLYQDARWPELTQALVDAMNGDPEPLMRLGPYEGRLTAAGSAGETGEAAADPSMARSAIDCLDRPGPRSPDDILRYLGEFEKASPLFGSTVATAMVHCAAWPITPTGKAEPLSAPGAPAMVLVSYAVDPATPLVNARAVRTNLGAGSLVVRAGTGHSAYANGSECTDRAVGTFLLSGKLPPAELDCGA</sequence>
<keyword evidence="2" id="KW-0378">Hydrolase</keyword>
<dbReference type="Proteomes" id="UP000556436">
    <property type="component" value="Unassembled WGS sequence"/>
</dbReference>
<dbReference type="InterPro" id="IPR000073">
    <property type="entry name" value="AB_hydrolase_1"/>
</dbReference>
<comment type="caution">
    <text evidence="6">The sequence shown here is derived from an EMBL/GenBank/DDBJ whole genome shotgun (WGS) entry which is preliminary data.</text>
</comment>
<dbReference type="Pfam" id="PF08386">
    <property type="entry name" value="Abhydrolase_4"/>
    <property type="match status" value="1"/>
</dbReference>
<keyword evidence="7" id="KW-1185">Reference proteome</keyword>
<dbReference type="PANTHER" id="PTHR43248">
    <property type="entry name" value="2-SUCCINYL-6-HYDROXY-2,4-CYCLOHEXADIENE-1-CARBOXYLATE SYNTHASE"/>
    <property type="match status" value="1"/>
</dbReference>
<proteinExistence type="inferred from homology"/>
<dbReference type="PANTHER" id="PTHR43248:SF25">
    <property type="entry name" value="AB HYDROLASE-1 DOMAIN-CONTAINING PROTEIN-RELATED"/>
    <property type="match status" value="1"/>
</dbReference>
<evidence type="ECO:0000256" key="2">
    <source>
        <dbReference type="ARBA" id="ARBA00022801"/>
    </source>
</evidence>
<evidence type="ECO:0000313" key="6">
    <source>
        <dbReference type="EMBL" id="MBB4885327.1"/>
    </source>
</evidence>
<accession>A0A7W7L800</accession>
<dbReference type="PROSITE" id="PS51257">
    <property type="entry name" value="PROKAR_LIPOPROTEIN"/>
    <property type="match status" value="1"/>
</dbReference>
<dbReference type="InterPro" id="IPR013595">
    <property type="entry name" value="Pept_S33_TAP-like_C"/>
</dbReference>
<dbReference type="GO" id="GO:0016787">
    <property type="term" value="F:hydrolase activity"/>
    <property type="evidence" value="ECO:0007669"/>
    <property type="project" value="UniProtKB-KW"/>
</dbReference>
<dbReference type="Pfam" id="PF00561">
    <property type="entry name" value="Abhydrolase_1"/>
    <property type="match status" value="1"/>
</dbReference>